<gene>
    <name evidence="3" type="ORF">NSP04_06560</name>
</gene>
<proteinExistence type="predicted"/>
<dbReference type="RefSeq" id="WP_257511544.1">
    <property type="nucleotide sequence ID" value="NZ_JANKHG010000016.1"/>
</dbReference>
<comment type="caution">
    <text evidence="3">The sequence shown here is derived from an EMBL/GenBank/DDBJ whole genome shotgun (WGS) entry which is preliminary data.</text>
</comment>
<dbReference type="Gene3D" id="3.40.50.1240">
    <property type="entry name" value="Phosphoglycerate mutase-like"/>
    <property type="match status" value="1"/>
</dbReference>
<accession>A0ABT1XG93</accession>
<protein>
    <submittedName>
        <fullName evidence="3">Histidine phosphatase family protein</fullName>
    </submittedName>
</protein>
<dbReference type="SUPFAM" id="SSF53254">
    <property type="entry name" value="Phosphoglycerate mutase-like"/>
    <property type="match status" value="1"/>
</dbReference>
<evidence type="ECO:0000256" key="2">
    <source>
        <dbReference type="ARBA" id="ARBA00023235"/>
    </source>
</evidence>
<evidence type="ECO:0000256" key="1">
    <source>
        <dbReference type="ARBA" id="ARBA00023152"/>
    </source>
</evidence>
<dbReference type="InterPro" id="IPR029033">
    <property type="entry name" value="His_PPase_superfam"/>
</dbReference>
<dbReference type="SMART" id="SM00855">
    <property type="entry name" value="PGAM"/>
    <property type="match status" value="1"/>
</dbReference>
<dbReference type="Proteomes" id="UP001165267">
    <property type="component" value="Unassembled WGS sequence"/>
</dbReference>
<sequence>MNTQAIDFGAIVSKKFTNTRFILVRHGETDWNKEKRFQGHTDIALNAHGTQQAQLIRKYFDELKANGLSLYQKCVCSDLDRARTTAQIICGEKTLPAQLHSGLRERHYGHLAGLTANQMSEKSPDEFAALSNRHPEAPLQGGESLRQFYDRVVSTFLEIANANRGASTLLVAHGGVLDCIYRYCTDEPLEKQRDWQLPNCALNIVELDSEAHGNVLLWAWQGHLNKDLPGQNMDEVDGRVT</sequence>
<dbReference type="CDD" id="cd07067">
    <property type="entry name" value="HP_PGM_like"/>
    <property type="match status" value="1"/>
</dbReference>
<keyword evidence="4" id="KW-1185">Reference proteome</keyword>
<keyword evidence="2" id="KW-0413">Isomerase</keyword>
<name>A0ABT1XG93_9BURK</name>
<organism evidence="3 4">
    <name type="scientific">Limnobacter parvus</name>
    <dbReference type="NCBI Taxonomy" id="2939690"/>
    <lineage>
        <taxon>Bacteria</taxon>
        <taxon>Pseudomonadati</taxon>
        <taxon>Pseudomonadota</taxon>
        <taxon>Betaproteobacteria</taxon>
        <taxon>Burkholderiales</taxon>
        <taxon>Burkholderiaceae</taxon>
        <taxon>Limnobacter</taxon>
    </lineage>
</organism>
<evidence type="ECO:0000313" key="3">
    <source>
        <dbReference type="EMBL" id="MCR2746305.1"/>
    </source>
</evidence>
<evidence type="ECO:0000313" key="4">
    <source>
        <dbReference type="Proteomes" id="UP001165267"/>
    </source>
</evidence>
<keyword evidence="1" id="KW-0324">Glycolysis</keyword>
<dbReference type="InterPro" id="IPR050275">
    <property type="entry name" value="PGM_Phosphatase"/>
</dbReference>
<reference evidence="3" key="1">
    <citation type="submission" date="2022-07" db="EMBL/GenBank/DDBJ databases">
        <authorList>
            <person name="Xamxidin M."/>
        </authorList>
    </citation>
    <scope>NUCLEOTIDE SEQUENCE</scope>
    <source>
        <strain evidence="3">YS8-69</strain>
    </source>
</reference>
<dbReference type="PROSITE" id="PS00175">
    <property type="entry name" value="PG_MUTASE"/>
    <property type="match status" value="1"/>
</dbReference>
<dbReference type="InterPro" id="IPR001345">
    <property type="entry name" value="PG/BPGM_mutase_AS"/>
</dbReference>
<dbReference type="Pfam" id="PF00300">
    <property type="entry name" value="His_Phos_1"/>
    <property type="match status" value="1"/>
</dbReference>
<dbReference type="InterPro" id="IPR013078">
    <property type="entry name" value="His_Pase_superF_clade-1"/>
</dbReference>
<dbReference type="PANTHER" id="PTHR48100:SF1">
    <property type="entry name" value="HISTIDINE PHOSPHATASE FAMILY PROTEIN-RELATED"/>
    <property type="match status" value="1"/>
</dbReference>
<dbReference type="PANTHER" id="PTHR48100">
    <property type="entry name" value="BROAD-SPECIFICITY PHOSPHATASE YOR283W-RELATED"/>
    <property type="match status" value="1"/>
</dbReference>
<dbReference type="EMBL" id="JANKHG010000016">
    <property type="protein sequence ID" value="MCR2746305.1"/>
    <property type="molecule type" value="Genomic_DNA"/>
</dbReference>